<keyword evidence="5 6" id="KW-0472">Membrane</keyword>
<feature type="transmembrane region" description="Helical" evidence="6">
    <location>
        <begin position="464"/>
        <end position="485"/>
    </location>
</feature>
<dbReference type="Gene3D" id="1.10.287.1260">
    <property type="match status" value="1"/>
</dbReference>
<comment type="similarity">
    <text evidence="2">Belongs to the MscS (TC 1.A.23) family.</text>
</comment>
<evidence type="ECO:0000313" key="8">
    <source>
        <dbReference type="EMBL" id="ANH81137.1"/>
    </source>
</evidence>
<reference evidence="8 9" key="1">
    <citation type="submission" date="2016-05" db="EMBL/GenBank/DDBJ databases">
        <title>Niabella ginsenosidivorans BS26 whole genome sequencing.</title>
        <authorList>
            <person name="Im W.T."/>
            <person name="Siddiqi M.Z."/>
        </authorList>
    </citation>
    <scope>NUCLEOTIDE SEQUENCE [LARGE SCALE GENOMIC DNA]</scope>
    <source>
        <strain evidence="8 9">BS26</strain>
    </source>
</reference>
<dbReference type="PANTHER" id="PTHR30347">
    <property type="entry name" value="POTASSIUM CHANNEL RELATED"/>
    <property type="match status" value="1"/>
</dbReference>
<dbReference type="GO" id="GO:0016020">
    <property type="term" value="C:membrane"/>
    <property type="evidence" value="ECO:0007669"/>
    <property type="project" value="UniProtKB-SubCell"/>
</dbReference>
<dbReference type="STRING" id="1176587.A8C56_09245"/>
<proteinExistence type="inferred from homology"/>
<feature type="transmembrane region" description="Helical" evidence="6">
    <location>
        <begin position="663"/>
        <end position="690"/>
    </location>
</feature>
<feature type="transmembrane region" description="Helical" evidence="6">
    <location>
        <begin position="585"/>
        <end position="605"/>
    </location>
</feature>
<dbReference type="Gene3D" id="2.30.30.60">
    <property type="match status" value="1"/>
</dbReference>
<dbReference type="InterPro" id="IPR011014">
    <property type="entry name" value="MscS_channel_TM-2"/>
</dbReference>
<dbReference type="InterPro" id="IPR006685">
    <property type="entry name" value="MscS_channel_2nd"/>
</dbReference>
<dbReference type="SUPFAM" id="SSF50182">
    <property type="entry name" value="Sm-like ribonucleoproteins"/>
    <property type="match status" value="1"/>
</dbReference>
<evidence type="ECO:0000256" key="1">
    <source>
        <dbReference type="ARBA" id="ARBA00004141"/>
    </source>
</evidence>
<evidence type="ECO:0000256" key="6">
    <source>
        <dbReference type="SAM" id="Phobius"/>
    </source>
</evidence>
<dbReference type="InterPro" id="IPR023408">
    <property type="entry name" value="MscS_beta-dom_sf"/>
</dbReference>
<feature type="transmembrane region" description="Helical" evidence="6">
    <location>
        <begin position="406"/>
        <end position="427"/>
    </location>
</feature>
<gene>
    <name evidence="8" type="ORF">A8C56_09245</name>
</gene>
<keyword evidence="9" id="KW-1185">Reference proteome</keyword>
<sequence length="835" mass="93223">MRDVALGITVDGQLYLKINYMHPPSSFYSSAFSNIHIPIFIRMNSVTLPFTGIYRILLLLLFICAAAVAGAQMPANQNHKQPVQGPAVLTDTNLVSSADYLEAFQQVYEALNRVPAITGSFSHIPEIGTALTGNDSAISLLKQRLSFNTRTFNLQNLHMFRALLNELSENEEDYKQTIATYDTALISIKKQLLALRKDSLIRKVFRTAALRDSFATQITDIRKKWKVADSLLSQNTAAISSMKAHIAANELAIQELLYQTGVQLKSVGARAFLKDRDYIWQSGTKKTIKRNAANRAQLLNNEKQIAGYYFRYTRSDRLTLLFISLVFFLWVAYSYRSLARVGKLATLDELPLRLLSARPWWLSLILLLTLIPAFELQAPAIYIELVQTLLALCLSKLFYKKIPDQAFKFWLCFVILLLTVPLSRIIFATFSMQRWFILLASSCSIGLGSIAFRRYRTYYRNYRLCYIALALFVMLNAAAVIANILGRGTLTQLFYTTAPYTLLHAVGLTVIANGLREAFLVHIKNCRVQKGYSDHFEWEDISRDIAKVLSLIALVLWLALLATNLDLFNSITDSLAAFLSKPRKLGGFSITFGGLLLCVGIIWLANFLQKYIAYFFGETGEDAIEHANAQHSRLLITRLILLITGFFLAVAASGLPIDKITVIIGALSVGIGLGLQSIVNNFISGIILIFDRTIRVGDVVELSNRKGKVKEIGIRTSTLVSDDGADIIIPNGDILSHNIINWTLSNNIIRSSISIIISKPLDAETLSGAVKEVLLANENVSHRKMPAIYLSPISAKWSVLKIFFWSDLSNASTTKNVLTDAVYAKLKELEIATPE</sequence>
<accession>A0A1A9I0F2</accession>
<comment type="subcellular location">
    <subcellularLocation>
        <location evidence="1">Membrane</location>
        <topology evidence="1">Multi-pass membrane protein</topology>
    </subcellularLocation>
</comment>
<dbReference type="GO" id="GO:0008381">
    <property type="term" value="F:mechanosensitive monoatomic ion channel activity"/>
    <property type="evidence" value="ECO:0007669"/>
    <property type="project" value="UniProtKB-ARBA"/>
</dbReference>
<feature type="domain" description="Mechanosensitive ion channel MscS" evidence="7">
    <location>
        <begin position="678"/>
        <end position="743"/>
    </location>
</feature>
<organism evidence="8 9">
    <name type="scientific">Niabella ginsenosidivorans</name>
    <dbReference type="NCBI Taxonomy" id="1176587"/>
    <lineage>
        <taxon>Bacteria</taxon>
        <taxon>Pseudomonadati</taxon>
        <taxon>Bacteroidota</taxon>
        <taxon>Chitinophagia</taxon>
        <taxon>Chitinophagales</taxon>
        <taxon>Chitinophagaceae</taxon>
        <taxon>Niabella</taxon>
    </lineage>
</organism>
<dbReference type="PANTHER" id="PTHR30347:SF1">
    <property type="entry name" value="MECHANOSENSITIVE CHANNEL MSCK"/>
    <property type="match status" value="1"/>
</dbReference>
<evidence type="ECO:0000256" key="2">
    <source>
        <dbReference type="ARBA" id="ARBA00008017"/>
    </source>
</evidence>
<feature type="transmembrane region" description="Helical" evidence="6">
    <location>
        <begin position="639"/>
        <end position="657"/>
    </location>
</feature>
<evidence type="ECO:0000256" key="3">
    <source>
        <dbReference type="ARBA" id="ARBA00022692"/>
    </source>
</evidence>
<dbReference type="SUPFAM" id="SSF82861">
    <property type="entry name" value="Mechanosensitive channel protein MscS (YggB), transmembrane region"/>
    <property type="match status" value="1"/>
</dbReference>
<dbReference type="Proteomes" id="UP000077667">
    <property type="component" value="Chromosome"/>
</dbReference>
<keyword evidence="4 6" id="KW-1133">Transmembrane helix</keyword>
<evidence type="ECO:0000256" key="4">
    <source>
        <dbReference type="ARBA" id="ARBA00022989"/>
    </source>
</evidence>
<feature type="transmembrane region" description="Helical" evidence="6">
    <location>
        <begin position="497"/>
        <end position="515"/>
    </location>
</feature>
<feature type="transmembrane region" description="Helical" evidence="6">
    <location>
        <begin position="355"/>
        <end position="374"/>
    </location>
</feature>
<evidence type="ECO:0000259" key="7">
    <source>
        <dbReference type="Pfam" id="PF00924"/>
    </source>
</evidence>
<name>A0A1A9I0F2_9BACT</name>
<dbReference type="Pfam" id="PF00924">
    <property type="entry name" value="MS_channel_2nd"/>
    <property type="match status" value="1"/>
</dbReference>
<feature type="transmembrane region" description="Helical" evidence="6">
    <location>
        <begin position="545"/>
        <end position="565"/>
    </location>
</feature>
<dbReference type="InterPro" id="IPR052702">
    <property type="entry name" value="MscS-like_channel"/>
</dbReference>
<evidence type="ECO:0000256" key="5">
    <source>
        <dbReference type="ARBA" id="ARBA00023136"/>
    </source>
</evidence>
<feature type="transmembrane region" description="Helical" evidence="6">
    <location>
        <begin position="318"/>
        <end position="335"/>
    </location>
</feature>
<dbReference type="InterPro" id="IPR010920">
    <property type="entry name" value="LSM_dom_sf"/>
</dbReference>
<feature type="transmembrane region" description="Helical" evidence="6">
    <location>
        <begin position="433"/>
        <end position="452"/>
    </location>
</feature>
<evidence type="ECO:0000313" key="9">
    <source>
        <dbReference type="Proteomes" id="UP000077667"/>
    </source>
</evidence>
<dbReference type="EMBL" id="CP015772">
    <property type="protein sequence ID" value="ANH81137.1"/>
    <property type="molecule type" value="Genomic_DNA"/>
</dbReference>
<keyword evidence="3 6" id="KW-0812">Transmembrane</keyword>
<dbReference type="AlphaFoldDB" id="A0A1A9I0F2"/>
<protein>
    <submittedName>
        <fullName evidence="8">Mechanosensitive ion channel protein</fullName>
    </submittedName>
</protein>
<feature type="transmembrane region" description="Helical" evidence="6">
    <location>
        <begin position="53"/>
        <end position="73"/>
    </location>
</feature>
<dbReference type="KEGG" id="nia:A8C56_09245"/>